<proteinExistence type="predicted"/>
<reference evidence="1 2" key="1">
    <citation type="submission" date="2019-11" db="EMBL/GenBank/DDBJ databases">
        <title>Agromyces kandeliae sp. nov., isolated from mangrove soil.</title>
        <authorList>
            <person name="Wang R."/>
        </authorList>
    </citation>
    <scope>NUCLEOTIDE SEQUENCE [LARGE SCALE GENOMIC DNA]</scope>
    <source>
        <strain evidence="1 2">Q22</strain>
    </source>
</reference>
<evidence type="ECO:0000313" key="2">
    <source>
        <dbReference type="Proteomes" id="UP000476511"/>
    </source>
</evidence>
<gene>
    <name evidence="1" type="ORF">GJR97_06775</name>
</gene>
<evidence type="ECO:0008006" key="3">
    <source>
        <dbReference type="Google" id="ProtNLM"/>
    </source>
</evidence>
<name>A0A6L5R089_9MICO</name>
<dbReference type="RefSeq" id="WP_154345763.1">
    <property type="nucleotide sequence ID" value="NZ_WKJD01000011.1"/>
</dbReference>
<protein>
    <recommendedName>
        <fullName evidence="3">DUF559 domain-containing protein</fullName>
    </recommendedName>
</protein>
<dbReference type="EMBL" id="WKJD01000011">
    <property type="protein sequence ID" value="MRX43431.1"/>
    <property type="molecule type" value="Genomic_DNA"/>
</dbReference>
<evidence type="ECO:0000313" key="1">
    <source>
        <dbReference type="EMBL" id="MRX43431.1"/>
    </source>
</evidence>
<dbReference type="Proteomes" id="UP000476511">
    <property type="component" value="Unassembled WGS sequence"/>
</dbReference>
<organism evidence="1 2">
    <name type="scientific">Agromyces kandeliae</name>
    <dbReference type="NCBI Taxonomy" id="2666141"/>
    <lineage>
        <taxon>Bacteria</taxon>
        <taxon>Bacillati</taxon>
        <taxon>Actinomycetota</taxon>
        <taxon>Actinomycetes</taxon>
        <taxon>Micrococcales</taxon>
        <taxon>Microbacteriaceae</taxon>
        <taxon>Agromyces</taxon>
    </lineage>
</organism>
<dbReference type="AlphaFoldDB" id="A0A6L5R089"/>
<comment type="caution">
    <text evidence="1">The sequence shown here is derived from an EMBL/GenBank/DDBJ whole genome shotgun (WGS) entry which is preliminary data.</text>
</comment>
<keyword evidence="2" id="KW-1185">Reference proteome</keyword>
<sequence>MPGLFDELSRLGHVARASTLIARGVDRRQISRAVARGAVTRPRRGWLAAPSADREQLAAVAAGAAIGCVSALRRLGVWAGEDDVLHLHASPSAGHVHPGARPDGPDAAGVWHPLAPHRRRPTGVRSALQGVPRVHWAADPAPERAFDWIVSPEAALARAARCLPAEHARAAIDSVLHERVLTRLGVEAVLDGVATTRVLVDEFTGRLESGVESLFVRRIADAGFSVVPQVRFAGFGRFDGLIDGVVLFEVDGREHHSGPEQFHRDRDRTLVGHAFGVPVVRPSARHVLEDWPTVIAAVTRAVADATTLRAARGLPPAFG</sequence>
<accession>A0A6L5R089</accession>